<dbReference type="AlphaFoldDB" id="A0A1U7WK62"/>
<dbReference type="InterPro" id="IPR012340">
    <property type="entry name" value="NA-bd_OB-fold"/>
</dbReference>
<dbReference type="SUPFAM" id="SSF50249">
    <property type="entry name" value="Nucleic acid-binding proteins"/>
    <property type="match status" value="2"/>
</dbReference>
<reference evidence="1" key="1">
    <citation type="journal article" date="2013" name="Genome Biol.">
        <title>Reference genomes and transcriptomes of Nicotiana sylvestris and Nicotiana tomentosiformis.</title>
        <authorList>
            <person name="Sierro N."/>
            <person name="Battey J.N."/>
            <person name="Ouadi S."/>
            <person name="Bovet L."/>
            <person name="Goepfert S."/>
            <person name="Bakaher N."/>
            <person name="Peitsch M.C."/>
            <person name="Ivanov N.V."/>
        </authorList>
    </citation>
    <scope>NUCLEOTIDE SEQUENCE [LARGE SCALE GENOMIC DNA]</scope>
</reference>
<reference evidence="2" key="2">
    <citation type="submission" date="2025-08" db="UniProtKB">
        <authorList>
            <consortium name="RefSeq"/>
        </authorList>
    </citation>
    <scope>IDENTIFICATION</scope>
    <source>
        <tissue evidence="2">Leaf</tissue>
    </source>
</reference>
<protein>
    <submittedName>
        <fullName evidence="2">Replication protein A 70 kDa DNA-binding subunit D-like isoform X1</fullName>
    </submittedName>
</protein>
<dbReference type="eggNOG" id="KOG0851">
    <property type="taxonomic scope" value="Eukaryota"/>
</dbReference>
<organism evidence="1 2">
    <name type="scientific">Nicotiana sylvestris</name>
    <name type="common">Wood tobacco</name>
    <name type="synonym">South American tobacco</name>
    <dbReference type="NCBI Taxonomy" id="4096"/>
    <lineage>
        <taxon>Eukaryota</taxon>
        <taxon>Viridiplantae</taxon>
        <taxon>Streptophyta</taxon>
        <taxon>Embryophyta</taxon>
        <taxon>Tracheophyta</taxon>
        <taxon>Spermatophyta</taxon>
        <taxon>Magnoliopsida</taxon>
        <taxon>eudicotyledons</taxon>
        <taxon>Gunneridae</taxon>
        <taxon>Pentapetalae</taxon>
        <taxon>asterids</taxon>
        <taxon>lamiids</taxon>
        <taxon>Solanales</taxon>
        <taxon>Solanaceae</taxon>
        <taxon>Nicotianoideae</taxon>
        <taxon>Nicotianeae</taxon>
        <taxon>Nicotiana</taxon>
    </lineage>
</organism>
<dbReference type="STRING" id="4096.A0A1U7WK62"/>
<gene>
    <name evidence="2" type="primary">LOC104225012</name>
</gene>
<dbReference type="Proteomes" id="UP000189701">
    <property type="component" value="Unplaced"/>
</dbReference>
<keyword evidence="1" id="KW-1185">Reference proteome</keyword>
<dbReference type="OrthoDB" id="1299466at2759"/>
<sequence length="512" mass="58738">MRMHLQIHVDVFYEISSDFTPSISLPLYLLWNFLRELLLDFSVTTREFLRRSSLLTGYINKMEQRLSISEITPLTTEWTCKVQAVDKFRPQDNRDQRVHFQTIIVQDVSEEQVCVILYGDDIRRCDNLFELFETYLISTAKAPLPPPSRLSTISFADVAQQPSGVKVDLLAVVANCGAMQYTADQSKRFQEAIVMNKMKKPLFFTIWEDLASNEGAELLRQVRQLQEYPIILAKRIGTTKYQGVTRFATRYNSTILINPQYVEATELRNWINENKQMLIEYTMNSSAESASSLNLVAVDDEILSVSAIAMQTSTAESFYIEGEISLPEHFQRFYLLGCSECNHLVRSKIKREIQCINCRLPRMLIPRCHFEVEITDKTGTITAIMSEGLGERILSMTAEQIYDITAVKNELFPVAHINQLLADKLFRIQLQRSSSRTPDKDSGSLVLLSYTEKPTMFLPEESTSASGADRIMEKEPILVTDAKATKKRKREPSTLPKLQSRLETQMPYFTMY</sequence>
<evidence type="ECO:0000313" key="1">
    <source>
        <dbReference type="Proteomes" id="UP000189701"/>
    </source>
</evidence>
<accession>A0A1U7WK62</accession>
<dbReference type="RefSeq" id="XP_009775059.1">
    <property type="nucleotide sequence ID" value="XM_009776757.1"/>
</dbReference>
<dbReference type="Gene3D" id="2.40.50.140">
    <property type="entry name" value="Nucleic acid-binding proteins"/>
    <property type="match status" value="3"/>
</dbReference>
<proteinExistence type="predicted"/>
<evidence type="ECO:0000313" key="2">
    <source>
        <dbReference type="RefSeq" id="XP_009775059.1"/>
    </source>
</evidence>
<name>A0A1U7WK62_NICSY</name>